<protein>
    <recommendedName>
        <fullName evidence="3">Carboxymuconolactone decarboxylase</fullName>
    </recommendedName>
</protein>
<evidence type="ECO:0000313" key="1">
    <source>
        <dbReference type="EMBL" id="TMI88044.1"/>
    </source>
</evidence>
<name>A0A537JX30_9BACT</name>
<dbReference type="SUPFAM" id="SSF69118">
    <property type="entry name" value="AhpD-like"/>
    <property type="match status" value="1"/>
</dbReference>
<gene>
    <name evidence="1" type="ORF">E6H00_13855</name>
</gene>
<sequence>MNSEFEVHVEVMAMPRIPYVDPSAVADPEILGYLERARREGTPRPESQAIRAHAPGVIRAFSQAWDLTFRHGVCDHRIKELCRVYVSKSIECEY</sequence>
<evidence type="ECO:0000313" key="2">
    <source>
        <dbReference type="Proteomes" id="UP000318509"/>
    </source>
</evidence>
<dbReference type="EMBL" id="VBAK01000146">
    <property type="protein sequence ID" value="TMI88044.1"/>
    <property type="molecule type" value="Genomic_DNA"/>
</dbReference>
<comment type="caution">
    <text evidence="1">The sequence shown here is derived from an EMBL/GenBank/DDBJ whole genome shotgun (WGS) entry which is preliminary data.</text>
</comment>
<dbReference type="AlphaFoldDB" id="A0A537JX30"/>
<dbReference type="Proteomes" id="UP000318509">
    <property type="component" value="Unassembled WGS sequence"/>
</dbReference>
<dbReference type="InterPro" id="IPR029032">
    <property type="entry name" value="AhpD-like"/>
</dbReference>
<evidence type="ECO:0008006" key="3">
    <source>
        <dbReference type="Google" id="ProtNLM"/>
    </source>
</evidence>
<proteinExistence type="predicted"/>
<reference evidence="1 2" key="1">
    <citation type="journal article" date="2019" name="Nat. Microbiol.">
        <title>Mediterranean grassland soil C-N compound turnover is dependent on rainfall and depth, and is mediated by genomically divergent microorganisms.</title>
        <authorList>
            <person name="Diamond S."/>
            <person name="Andeer P.F."/>
            <person name="Li Z."/>
            <person name="Crits-Christoph A."/>
            <person name="Burstein D."/>
            <person name="Anantharaman K."/>
            <person name="Lane K.R."/>
            <person name="Thomas B.C."/>
            <person name="Pan C."/>
            <person name="Northen T.R."/>
            <person name="Banfield J.F."/>
        </authorList>
    </citation>
    <scope>NUCLEOTIDE SEQUENCE [LARGE SCALE GENOMIC DNA]</scope>
    <source>
        <strain evidence="1">NP_3</strain>
    </source>
</reference>
<dbReference type="Gene3D" id="1.20.1290.10">
    <property type="entry name" value="AhpD-like"/>
    <property type="match status" value="1"/>
</dbReference>
<accession>A0A537JX30</accession>
<organism evidence="1 2">
    <name type="scientific">Candidatus Segetimicrobium genomatis</name>
    <dbReference type="NCBI Taxonomy" id="2569760"/>
    <lineage>
        <taxon>Bacteria</taxon>
        <taxon>Bacillati</taxon>
        <taxon>Candidatus Sysuimicrobiota</taxon>
        <taxon>Candidatus Sysuimicrobiia</taxon>
        <taxon>Candidatus Sysuimicrobiales</taxon>
        <taxon>Candidatus Segetimicrobiaceae</taxon>
        <taxon>Candidatus Segetimicrobium</taxon>
    </lineage>
</organism>